<evidence type="ECO:0000313" key="1">
    <source>
        <dbReference type="EMBL" id="MCD9645066.1"/>
    </source>
</evidence>
<feature type="non-terminal residue" evidence="1">
    <location>
        <position position="1"/>
    </location>
</feature>
<proteinExistence type="predicted"/>
<gene>
    <name evidence="1" type="ORF">HAX54_033719</name>
</gene>
<name>A0ABS8VE59_DATST</name>
<protein>
    <submittedName>
        <fullName evidence="1">Uncharacterized protein</fullName>
    </submittedName>
</protein>
<accession>A0ABS8VE59</accession>
<evidence type="ECO:0000313" key="2">
    <source>
        <dbReference type="Proteomes" id="UP000823775"/>
    </source>
</evidence>
<organism evidence="1 2">
    <name type="scientific">Datura stramonium</name>
    <name type="common">Jimsonweed</name>
    <name type="synonym">Common thornapple</name>
    <dbReference type="NCBI Taxonomy" id="4076"/>
    <lineage>
        <taxon>Eukaryota</taxon>
        <taxon>Viridiplantae</taxon>
        <taxon>Streptophyta</taxon>
        <taxon>Embryophyta</taxon>
        <taxon>Tracheophyta</taxon>
        <taxon>Spermatophyta</taxon>
        <taxon>Magnoliopsida</taxon>
        <taxon>eudicotyledons</taxon>
        <taxon>Gunneridae</taxon>
        <taxon>Pentapetalae</taxon>
        <taxon>asterids</taxon>
        <taxon>lamiids</taxon>
        <taxon>Solanales</taxon>
        <taxon>Solanaceae</taxon>
        <taxon>Solanoideae</taxon>
        <taxon>Datureae</taxon>
        <taxon>Datura</taxon>
    </lineage>
</organism>
<comment type="caution">
    <text evidence="1">The sequence shown here is derived from an EMBL/GenBank/DDBJ whole genome shotgun (WGS) entry which is preliminary data.</text>
</comment>
<reference evidence="1 2" key="1">
    <citation type="journal article" date="2021" name="BMC Genomics">
        <title>Datura genome reveals duplications of psychoactive alkaloid biosynthetic genes and high mutation rate following tissue culture.</title>
        <authorList>
            <person name="Rajewski A."/>
            <person name="Carter-House D."/>
            <person name="Stajich J."/>
            <person name="Litt A."/>
        </authorList>
    </citation>
    <scope>NUCLEOTIDE SEQUENCE [LARGE SCALE GENOMIC DNA]</scope>
    <source>
        <strain evidence="1">AR-01</strain>
    </source>
</reference>
<dbReference type="Proteomes" id="UP000823775">
    <property type="component" value="Unassembled WGS sequence"/>
</dbReference>
<dbReference type="EMBL" id="JACEIK010004326">
    <property type="protein sequence ID" value="MCD9645066.1"/>
    <property type="molecule type" value="Genomic_DNA"/>
</dbReference>
<keyword evidence="2" id="KW-1185">Reference proteome</keyword>
<sequence>FGVGIRSNAVILLQNLMLKWMGHELQDVTIGAMTHRSGILHINTWDSLLLRWVSASLYGWNYEPYHHATVHTEARSPDLHCIFHQSIFVSPAH</sequence>